<gene>
    <name evidence="2" type="ORF">E5339_17355</name>
</gene>
<evidence type="ECO:0000313" key="2">
    <source>
        <dbReference type="EMBL" id="TGY68214.1"/>
    </source>
</evidence>
<reference evidence="2 3" key="1">
    <citation type="submission" date="2019-04" db="EMBL/GenBank/DDBJ databases">
        <title>Microbes associate with the intestines of laboratory mice.</title>
        <authorList>
            <person name="Navarre W."/>
            <person name="Wong E."/>
            <person name="Huang K."/>
            <person name="Tropini C."/>
            <person name="Ng K."/>
            <person name="Yu B."/>
        </authorList>
    </citation>
    <scope>NUCLEOTIDE SEQUENCE [LARGE SCALE GENOMIC DNA]</scope>
    <source>
        <strain evidence="2 3">NM22_B1</strain>
    </source>
</reference>
<name>A0A4S2FHD3_9BACT</name>
<dbReference type="Proteomes" id="UP000310760">
    <property type="component" value="Unassembled WGS sequence"/>
</dbReference>
<dbReference type="AlphaFoldDB" id="A0A4S2FHD3"/>
<evidence type="ECO:0000313" key="3">
    <source>
        <dbReference type="Proteomes" id="UP000310760"/>
    </source>
</evidence>
<sequence length="195" mass="22586">MISVDSFKVNKADRTHQQHRTPAPKKNSRKAPGIRKKMKKSGGSSPLYRIKKSSQTDEGLQLKITARENETEKMQKEKVVLTVQEDIAAETRTVKLNQDAATIEYDSYKMDSYSLLFYPLIGYENIVYAVIRCYKELIQFFFRDFQCISEEAIGQYNSPAFINPKESYLYTLLFLYYNDKPGKPKQSISHTVSIR</sequence>
<feature type="compositionally biased region" description="Basic residues" evidence="1">
    <location>
        <begin position="17"/>
        <end position="40"/>
    </location>
</feature>
<accession>A0A4S2FHD3</accession>
<proteinExistence type="predicted"/>
<feature type="region of interest" description="Disordered" evidence="1">
    <location>
        <begin position="1"/>
        <end position="54"/>
    </location>
</feature>
<protein>
    <submittedName>
        <fullName evidence="2">Uncharacterized protein</fullName>
    </submittedName>
</protein>
<evidence type="ECO:0000256" key="1">
    <source>
        <dbReference type="SAM" id="MobiDB-lite"/>
    </source>
</evidence>
<organism evidence="2 3">
    <name type="scientific">Phocaeicola sartorii</name>
    <dbReference type="NCBI Taxonomy" id="671267"/>
    <lineage>
        <taxon>Bacteria</taxon>
        <taxon>Pseudomonadati</taxon>
        <taxon>Bacteroidota</taxon>
        <taxon>Bacteroidia</taxon>
        <taxon>Bacteroidales</taxon>
        <taxon>Bacteroidaceae</taxon>
        <taxon>Phocaeicola</taxon>
    </lineage>
</organism>
<comment type="caution">
    <text evidence="2">The sequence shown here is derived from an EMBL/GenBank/DDBJ whole genome shotgun (WGS) entry which is preliminary data.</text>
</comment>
<dbReference type="EMBL" id="SRYJ01000044">
    <property type="protein sequence ID" value="TGY68214.1"/>
    <property type="molecule type" value="Genomic_DNA"/>
</dbReference>